<dbReference type="HAMAP" id="MF_00037">
    <property type="entry name" value="MurB"/>
    <property type="match status" value="1"/>
</dbReference>
<evidence type="ECO:0000256" key="20">
    <source>
        <dbReference type="HAMAP-Rule" id="MF_00037"/>
    </source>
</evidence>
<dbReference type="GO" id="GO:0005829">
    <property type="term" value="C:cytosol"/>
    <property type="evidence" value="ECO:0007669"/>
    <property type="project" value="TreeGrafter"/>
</dbReference>
<keyword evidence="12 20" id="KW-0521">NADP</keyword>
<keyword evidence="8 20" id="KW-0963">Cytoplasm</keyword>
<dbReference type="InterPro" id="IPR016167">
    <property type="entry name" value="FAD-bd_PCMH_sub1"/>
</dbReference>
<evidence type="ECO:0000256" key="14">
    <source>
        <dbReference type="ARBA" id="ARBA00022984"/>
    </source>
</evidence>
<keyword evidence="17 20" id="KW-0961">Cell wall biogenesis/degradation</keyword>
<dbReference type="Pfam" id="PF01565">
    <property type="entry name" value="FAD_binding_4"/>
    <property type="match status" value="1"/>
</dbReference>
<dbReference type="Pfam" id="PF02873">
    <property type="entry name" value="MurB_C"/>
    <property type="match status" value="1"/>
</dbReference>
<proteinExistence type="inferred from homology"/>
<keyword evidence="15 20" id="KW-0560">Oxidoreductase</keyword>
<name>A0A8J7FTV0_9GAMM</name>
<dbReference type="GO" id="GO:0071555">
    <property type="term" value="P:cell wall organization"/>
    <property type="evidence" value="ECO:0007669"/>
    <property type="project" value="UniProtKB-KW"/>
</dbReference>
<dbReference type="Gene3D" id="3.90.78.10">
    <property type="entry name" value="UDP-N-acetylenolpyruvoylglucosamine reductase, C-terminal domain"/>
    <property type="match status" value="1"/>
</dbReference>
<evidence type="ECO:0000256" key="9">
    <source>
        <dbReference type="ARBA" id="ARBA00022618"/>
    </source>
</evidence>
<reference evidence="22" key="1">
    <citation type="submission" date="2020-10" db="EMBL/GenBank/DDBJ databases">
        <title>Bacterium isolated from coastal waters sediment.</title>
        <authorList>
            <person name="Chen R.-J."/>
            <person name="Lu D.-C."/>
            <person name="Zhu K.-L."/>
            <person name="Du Z.-J."/>
        </authorList>
    </citation>
    <scope>NUCLEOTIDE SEQUENCE</scope>
    <source>
        <strain evidence="22">N1Y112</strain>
    </source>
</reference>
<evidence type="ECO:0000256" key="2">
    <source>
        <dbReference type="ARBA" id="ARBA00003921"/>
    </source>
</evidence>
<evidence type="ECO:0000256" key="6">
    <source>
        <dbReference type="ARBA" id="ARBA00012518"/>
    </source>
</evidence>
<evidence type="ECO:0000256" key="8">
    <source>
        <dbReference type="ARBA" id="ARBA00022490"/>
    </source>
</evidence>
<accession>A0A8J7FTV0</accession>
<evidence type="ECO:0000256" key="3">
    <source>
        <dbReference type="ARBA" id="ARBA00004496"/>
    </source>
</evidence>
<keyword evidence="16 20" id="KW-0131">Cell cycle</keyword>
<dbReference type="AlphaFoldDB" id="A0A8J7FTV0"/>
<evidence type="ECO:0000256" key="4">
    <source>
        <dbReference type="ARBA" id="ARBA00004752"/>
    </source>
</evidence>
<keyword evidence="10 20" id="KW-0285">Flavoprotein</keyword>
<dbReference type="SUPFAM" id="SSF56194">
    <property type="entry name" value="Uridine diphospho-N-Acetylenolpyruvylglucosamine reductase, MurB, C-terminal domain"/>
    <property type="match status" value="1"/>
</dbReference>
<evidence type="ECO:0000256" key="5">
    <source>
        <dbReference type="ARBA" id="ARBA00010485"/>
    </source>
</evidence>
<evidence type="ECO:0000256" key="17">
    <source>
        <dbReference type="ARBA" id="ARBA00023316"/>
    </source>
</evidence>
<dbReference type="Gene3D" id="3.30.43.10">
    <property type="entry name" value="Uridine Diphospho-n-acetylenolpyruvylglucosamine Reductase, domain 2"/>
    <property type="match status" value="1"/>
</dbReference>
<comment type="caution">
    <text evidence="22">The sequence shown here is derived from an EMBL/GenBank/DDBJ whole genome shotgun (WGS) entry which is preliminary data.</text>
</comment>
<evidence type="ECO:0000259" key="21">
    <source>
        <dbReference type="PROSITE" id="PS51387"/>
    </source>
</evidence>
<keyword evidence="9 20" id="KW-0132">Cell division</keyword>
<evidence type="ECO:0000256" key="18">
    <source>
        <dbReference type="ARBA" id="ARBA00031026"/>
    </source>
</evidence>
<dbReference type="PROSITE" id="PS51387">
    <property type="entry name" value="FAD_PCMH"/>
    <property type="match status" value="1"/>
</dbReference>
<evidence type="ECO:0000256" key="16">
    <source>
        <dbReference type="ARBA" id="ARBA00023306"/>
    </source>
</evidence>
<dbReference type="NCBIfam" id="NF010478">
    <property type="entry name" value="PRK13903.1"/>
    <property type="match status" value="1"/>
</dbReference>
<dbReference type="InterPro" id="IPR003170">
    <property type="entry name" value="MurB"/>
</dbReference>
<dbReference type="GO" id="GO:0051301">
    <property type="term" value="P:cell division"/>
    <property type="evidence" value="ECO:0007669"/>
    <property type="project" value="UniProtKB-KW"/>
</dbReference>
<comment type="similarity">
    <text evidence="5 20">Belongs to the MurB family.</text>
</comment>
<evidence type="ECO:0000256" key="13">
    <source>
        <dbReference type="ARBA" id="ARBA00022960"/>
    </source>
</evidence>
<dbReference type="InterPro" id="IPR036318">
    <property type="entry name" value="FAD-bd_PCMH-like_sf"/>
</dbReference>
<feature type="active site" evidence="20">
    <location>
        <position position="164"/>
    </location>
</feature>
<keyword evidence="11 20" id="KW-0274">FAD</keyword>
<feature type="active site" evidence="20">
    <location>
        <position position="331"/>
    </location>
</feature>
<evidence type="ECO:0000256" key="1">
    <source>
        <dbReference type="ARBA" id="ARBA00001974"/>
    </source>
</evidence>
<dbReference type="EMBL" id="JADEYS010000006">
    <property type="protein sequence ID" value="MBE9397230.1"/>
    <property type="molecule type" value="Genomic_DNA"/>
</dbReference>
<dbReference type="InterPro" id="IPR006094">
    <property type="entry name" value="Oxid_FAD_bind_N"/>
</dbReference>
<evidence type="ECO:0000313" key="22">
    <source>
        <dbReference type="EMBL" id="MBE9397230.1"/>
    </source>
</evidence>
<comment type="subcellular location">
    <subcellularLocation>
        <location evidence="3 20">Cytoplasm</location>
    </subcellularLocation>
</comment>
<dbReference type="EC" id="1.3.1.98" evidence="6 20"/>
<evidence type="ECO:0000313" key="23">
    <source>
        <dbReference type="Proteomes" id="UP000640333"/>
    </source>
</evidence>
<dbReference type="InterPro" id="IPR036635">
    <property type="entry name" value="MurB_C_sf"/>
</dbReference>
<dbReference type="PANTHER" id="PTHR21071">
    <property type="entry name" value="UDP-N-ACETYLENOLPYRUVOYLGLUCOSAMINE REDUCTASE"/>
    <property type="match status" value="1"/>
</dbReference>
<dbReference type="InterPro" id="IPR011601">
    <property type="entry name" value="MurB_C"/>
</dbReference>
<evidence type="ECO:0000256" key="10">
    <source>
        <dbReference type="ARBA" id="ARBA00022630"/>
    </source>
</evidence>
<keyword evidence="23" id="KW-1185">Reference proteome</keyword>
<evidence type="ECO:0000256" key="7">
    <source>
        <dbReference type="ARBA" id="ARBA00015188"/>
    </source>
</evidence>
<keyword evidence="14 20" id="KW-0573">Peptidoglycan synthesis</keyword>
<dbReference type="NCBIfam" id="NF000755">
    <property type="entry name" value="PRK00046.1"/>
    <property type="match status" value="1"/>
</dbReference>
<comment type="pathway">
    <text evidence="4 20">Cell wall biogenesis; peptidoglycan biosynthesis.</text>
</comment>
<comment type="cofactor">
    <cofactor evidence="1 20">
        <name>FAD</name>
        <dbReference type="ChEBI" id="CHEBI:57692"/>
    </cofactor>
</comment>
<protein>
    <recommendedName>
        <fullName evidence="7 20">UDP-N-acetylenolpyruvoylglucosamine reductase</fullName>
        <ecNumber evidence="6 20">1.3.1.98</ecNumber>
    </recommendedName>
    <alternativeName>
        <fullName evidence="18 20">UDP-N-acetylmuramate dehydrogenase</fullName>
    </alternativeName>
</protein>
<feature type="domain" description="FAD-binding PCMH-type" evidence="21">
    <location>
        <begin position="17"/>
        <end position="188"/>
    </location>
</feature>
<comment type="function">
    <text evidence="2 20">Cell wall formation.</text>
</comment>
<dbReference type="GO" id="GO:0009252">
    <property type="term" value="P:peptidoglycan biosynthetic process"/>
    <property type="evidence" value="ECO:0007669"/>
    <property type="project" value="UniProtKB-UniRule"/>
</dbReference>
<organism evidence="22 23">
    <name type="scientific">Pontibacterium sinense</name>
    <dbReference type="NCBI Taxonomy" id="2781979"/>
    <lineage>
        <taxon>Bacteria</taxon>
        <taxon>Pseudomonadati</taxon>
        <taxon>Pseudomonadota</taxon>
        <taxon>Gammaproteobacteria</taxon>
        <taxon>Oceanospirillales</taxon>
        <taxon>Oceanospirillaceae</taxon>
        <taxon>Pontibacterium</taxon>
    </lineage>
</organism>
<evidence type="ECO:0000256" key="11">
    <source>
        <dbReference type="ARBA" id="ARBA00022827"/>
    </source>
</evidence>
<dbReference type="SUPFAM" id="SSF56176">
    <property type="entry name" value="FAD-binding/transporter-associated domain-like"/>
    <property type="match status" value="1"/>
</dbReference>
<comment type="catalytic activity">
    <reaction evidence="19 20">
        <text>UDP-N-acetyl-alpha-D-muramate + NADP(+) = UDP-N-acetyl-3-O-(1-carboxyvinyl)-alpha-D-glucosamine + NADPH + H(+)</text>
        <dbReference type="Rhea" id="RHEA:12248"/>
        <dbReference type="ChEBI" id="CHEBI:15378"/>
        <dbReference type="ChEBI" id="CHEBI:57783"/>
        <dbReference type="ChEBI" id="CHEBI:58349"/>
        <dbReference type="ChEBI" id="CHEBI:68483"/>
        <dbReference type="ChEBI" id="CHEBI:70757"/>
        <dbReference type="EC" id="1.3.1.98"/>
    </reaction>
</comment>
<dbReference type="PANTHER" id="PTHR21071:SF4">
    <property type="entry name" value="UDP-N-ACETYLENOLPYRUVOYLGLUCOSAMINE REDUCTASE"/>
    <property type="match status" value="1"/>
</dbReference>
<evidence type="ECO:0000256" key="19">
    <source>
        <dbReference type="ARBA" id="ARBA00048914"/>
    </source>
</evidence>
<dbReference type="GO" id="GO:0008762">
    <property type="term" value="F:UDP-N-acetylmuramate dehydrogenase activity"/>
    <property type="evidence" value="ECO:0007669"/>
    <property type="project" value="UniProtKB-UniRule"/>
</dbReference>
<dbReference type="Gene3D" id="3.30.465.10">
    <property type="match status" value="1"/>
</dbReference>
<evidence type="ECO:0000256" key="15">
    <source>
        <dbReference type="ARBA" id="ARBA00023002"/>
    </source>
</evidence>
<dbReference type="GO" id="GO:0071949">
    <property type="term" value="F:FAD binding"/>
    <property type="evidence" value="ECO:0007669"/>
    <property type="project" value="InterPro"/>
</dbReference>
<dbReference type="GO" id="GO:0008360">
    <property type="term" value="P:regulation of cell shape"/>
    <property type="evidence" value="ECO:0007669"/>
    <property type="project" value="UniProtKB-KW"/>
</dbReference>
<evidence type="ECO:0000256" key="12">
    <source>
        <dbReference type="ARBA" id="ARBA00022857"/>
    </source>
</evidence>
<dbReference type="UniPathway" id="UPA00219"/>
<dbReference type="InterPro" id="IPR016169">
    <property type="entry name" value="FAD-bd_PCMH_sub2"/>
</dbReference>
<dbReference type="Proteomes" id="UP000640333">
    <property type="component" value="Unassembled WGS sequence"/>
</dbReference>
<keyword evidence="13 20" id="KW-0133">Cell shape</keyword>
<sequence>MSLQENADLSQLNSFGFSSKAQYLIDVYSDNELVEAVSFAEQHDLPLLVIGGGSNLILSDYLPGVVVRLQSTGYRKVSEDDASVLVEAEAGENWHQLVEQFIAEGWSGLENLALIPGTVGAAPVQNIGAYGVEIKDRFEALTAYDREEKVFVDLASSDCQFGYRNSVFKSKNPGRYIITRVRFRLSKCFVPTVGYGALTQQLADDEVTARSVFDAVVAVRQSKLPDPLELGNAGSFFENPVIPRAQYDVLKAHHPDVVAYPDRPGFMKVAAGWLIDQAGWKGYRAGAVGVYDKQALVLVNYGGGCADELMALASAIQHSVSERYGVELVPEPRRYPLSV</sequence>
<dbReference type="NCBIfam" id="TIGR00179">
    <property type="entry name" value="murB"/>
    <property type="match status" value="1"/>
</dbReference>
<dbReference type="InterPro" id="IPR016166">
    <property type="entry name" value="FAD-bd_PCMH"/>
</dbReference>
<feature type="active site" description="Proton donor" evidence="20">
    <location>
        <position position="235"/>
    </location>
</feature>
<gene>
    <name evidence="20 22" type="primary">murB</name>
    <name evidence="22" type="ORF">IOQ59_08155</name>
</gene>